<organism evidence="2 3">
    <name type="scientific">Polypedilum vanderplanki</name>
    <name type="common">Sleeping chironomid midge</name>
    <dbReference type="NCBI Taxonomy" id="319348"/>
    <lineage>
        <taxon>Eukaryota</taxon>
        <taxon>Metazoa</taxon>
        <taxon>Ecdysozoa</taxon>
        <taxon>Arthropoda</taxon>
        <taxon>Hexapoda</taxon>
        <taxon>Insecta</taxon>
        <taxon>Pterygota</taxon>
        <taxon>Neoptera</taxon>
        <taxon>Endopterygota</taxon>
        <taxon>Diptera</taxon>
        <taxon>Nematocera</taxon>
        <taxon>Chironomoidea</taxon>
        <taxon>Chironomidae</taxon>
        <taxon>Chironominae</taxon>
        <taxon>Polypedilum</taxon>
        <taxon>Polypedilum</taxon>
    </lineage>
</organism>
<dbReference type="Gene3D" id="3.90.1300.10">
    <property type="entry name" value="Amidase signature (AS) domain"/>
    <property type="match status" value="1"/>
</dbReference>
<dbReference type="OrthoDB" id="6428749at2759"/>
<dbReference type="AlphaFoldDB" id="A0A9J6CDB0"/>
<sequence length="397" mass="43892">MLHGTSSLPRVGIKSDKDAVVVEKLKAAGAIPLLVSTTPEYCLSWECYNKVTGRTLNPHRLSRTPGGSSGGEAALNGAGASCFGVGSDIAGSIRVPSQFVGIFGHKPTSGIISVDGHFPTSGDKKFLKYLSIGPMCRYSKDLPTLTHIMSNEVFHSQLRLDQPIHTKDIDIYYLTAASSFSLSFWNVDELIQQRMLDAASHFKSNGVNVQHLNESFKNSDAEYIDMSEILEISICTFFTIEDIPDLLSNCGTSKRKDLWNELVKSLLGYSDYTTQALYFYALHSTNGFISLTKRDAYIKKGNEIRQKLLKRLGTNGVLFFPTFPQSAMRHSESITKLSGVMYAMFFNILGFPSTNVPMGKDEKKLPIGFQVISAPYQDRNCFAIAREIEAAFGGWQL</sequence>
<evidence type="ECO:0000313" key="2">
    <source>
        <dbReference type="EMBL" id="KAG5679622.1"/>
    </source>
</evidence>
<dbReference type="Proteomes" id="UP001107558">
    <property type="component" value="Chromosome 1"/>
</dbReference>
<dbReference type="SUPFAM" id="SSF75304">
    <property type="entry name" value="Amidase signature (AS) enzymes"/>
    <property type="match status" value="1"/>
</dbReference>
<feature type="domain" description="Amidase" evidence="1">
    <location>
        <begin position="12"/>
        <end position="381"/>
    </location>
</feature>
<proteinExistence type="predicted"/>
<keyword evidence="3" id="KW-1185">Reference proteome</keyword>
<evidence type="ECO:0000259" key="1">
    <source>
        <dbReference type="Pfam" id="PF01425"/>
    </source>
</evidence>
<comment type="caution">
    <text evidence="2">The sequence shown here is derived from an EMBL/GenBank/DDBJ whole genome shotgun (WGS) entry which is preliminary data.</text>
</comment>
<dbReference type="PANTHER" id="PTHR43372">
    <property type="entry name" value="FATTY-ACID AMIDE HYDROLASE"/>
    <property type="match status" value="1"/>
</dbReference>
<gene>
    <name evidence="2" type="ORF">PVAND_009182</name>
</gene>
<dbReference type="PANTHER" id="PTHR43372:SF3">
    <property type="entry name" value="AT07710P-RELATED"/>
    <property type="match status" value="1"/>
</dbReference>
<dbReference type="EMBL" id="JADBJN010000001">
    <property type="protein sequence ID" value="KAG5679622.1"/>
    <property type="molecule type" value="Genomic_DNA"/>
</dbReference>
<dbReference type="InterPro" id="IPR036928">
    <property type="entry name" value="AS_sf"/>
</dbReference>
<name>A0A9J6CDB0_POLVA</name>
<reference evidence="2" key="1">
    <citation type="submission" date="2021-03" db="EMBL/GenBank/DDBJ databases">
        <title>Chromosome level genome of the anhydrobiotic midge Polypedilum vanderplanki.</title>
        <authorList>
            <person name="Yoshida Y."/>
            <person name="Kikawada T."/>
            <person name="Gusev O."/>
        </authorList>
    </citation>
    <scope>NUCLEOTIDE SEQUENCE</scope>
    <source>
        <strain evidence="2">NIAS01</strain>
        <tissue evidence="2">Whole body or cell culture</tissue>
    </source>
</reference>
<protein>
    <recommendedName>
        <fullName evidence="1">Amidase domain-containing protein</fullName>
    </recommendedName>
</protein>
<dbReference type="GO" id="GO:0012505">
    <property type="term" value="C:endomembrane system"/>
    <property type="evidence" value="ECO:0007669"/>
    <property type="project" value="TreeGrafter"/>
</dbReference>
<dbReference type="Pfam" id="PF01425">
    <property type="entry name" value="Amidase"/>
    <property type="match status" value="1"/>
</dbReference>
<evidence type="ECO:0000313" key="3">
    <source>
        <dbReference type="Proteomes" id="UP001107558"/>
    </source>
</evidence>
<dbReference type="InterPro" id="IPR023631">
    <property type="entry name" value="Amidase_dom"/>
</dbReference>
<accession>A0A9J6CDB0</accession>
<dbReference type="InterPro" id="IPR052739">
    <property type="entry name" value="FAAH2"/>
</dbReference>